<accession>A0AAD8HXW3</accession>
<sequence length="100" mass="11503">MATEFTGFMKGMSSHLETIANVMSSTQNREIEVVEQKKRLLSEIAKLWGMTKAEAIRVACLFTSNPSQMDVFFSSPDEDWKKEVVFDLIHRNDPLRHDKP</sequence>
<gene>
    <name evidence="1" type="ORF">POM88_030680</name>
</gene>
<proteinExistence type="predicted"/>
<keyword evidence="2" id="KW-1185">Reference proteome</keyword>
<evidence type="ECO:0000313" key="1">
    <source>
        <dbReference type="EMBL" id="KAK1374487.1"/>
    </source>
</evidence>
<reference evidence="1" key="1">
    <citation type="submission" date="2023-02" db="EMBL/GenBank/DDBJ databases">
        <title>Genome of toxic invasive species Heracleum sosnowskyi carries increased number of genes despite the absence of recent whole-genome duplications.</title>
        <authorList>
            <person name="Schelkunov M."/>
            <person name="Shtratnikova V."/>
            <person name="Makarenko M."/>
            <person name="Klepikova A."/>
            <person name="Omelchenko D."/>
            <person name="Novikova G."/>
            <person name="Obukhova E."/>
            <person name="Bogdanov V."/>
            <person name="Penin A."/>
            <person name="Logacheva M."/>
        </authorList>
    </citation>
    <scope>NUCLEOTIDE SEQUENCE</scope>
    <source>
        <strain evidence="1">Hsosn_3</strain>
        <tissue evidence="1">Leaf</tissue>
    </source>
</reference>
<organism evidence="1 2">
    <name type="scientific">Heracleum sosnowskyi</name>
    <dbReference type="NCBI Taxonomy" id="360622"/>
    <lineage>
        <taxon>Eukaryota</taxon>
        <taxon>Viridiplantae</taxon>
        <taxon>Streptophyta</taxon>
        <taxon>Embryophyta</taxon>
        <taxon>Tracheophyta</taxon>
        <taxon>Spermatophyta</taxon>
        <taxon>Magnoliopsida</taxon>
        <taxon>eudicotyledons</taxon>
        <taxon>Gunneridae</taxon>
        <taxon>Pentapetalae</taxon>
        <taxon>asterids</taxon>
        <taxon>campanulids</taxon>
        <taxon>Apiales</taxon>
        <taxon>Apiaceae</taxon>
        <taxon>Apioideae</taxon>
        <taxon>apioid superclade</taxon>
        <taxon>Tordylieae</taxon>
        <taxon>Tordyliinae</taxon>
        <taxon>Heracleum</taxon>
    </lineage>
</organism>
<dbReference type="Proteomes" id="UP001237642">
    <property type="component" value="Unassembled WGS sequence"/>
</dbReference>
<reference evidence="1" key="2">
    <citation type="submission" date="2023-05" db="EMBL/GenBank/DDBJ databases">
        <authorList>
            <person name="Schelkunov M.I."/>
        </authorList>
    </citation>
    <scope>NUCLEOTIDE SEQUENCE</scope>
    <source>
        <strain evidence="1">Hsosn_3</strain>
        <tissue evidence="1">Leaf</tissue>
    </source>
</reference>
<comment type="caution">
    <text evidence="1">The sequence shown here is derived from an EMBL/GenBank/DDBJ whole genome shotgun (WGS) entry which is preliminary data.</text>
</comment>
<dbReference type="EMBL" id="JAUIZM010000007">
    <property type="protein sequence ID" value="KAK1374487.1"/>
    <property type="molecule type" value="Genomic_DNA"/>
</dbReference>
<name>A0AAD8HXW3_9APIA</name>
<evidence type="ECO:0000313" key="2">
    <source>
        <dbReference type="Proteomes" id="UP001237642"/>
    </source>
</evidence>
<dbReference type="AlphaFoldDB" id="A0AAD8HXW3"/>
<protein>
    <submittedName>
        <fullName evidence="1">Uncharacterized protein</fullName>
    </submittedName>
</protein>